<gene>
    <name evidence="1" type="ORF">BDV24DRAFT_145307</name>
</gene>
<sequence>MLADQIETLLVQIHIELQFVEAYLRNNQACYVMQGVICIECGKAHPVSVRKCYSYNNNDLLTKYCTGDSRIGDYFAVLRKS</sequence>
<dbReference type="OrthoDB" id="5275938at2759"/>
<accession>A0A5N6XNC1</accession>
<evidence type="ECO:0000313" key="1">
    <source>
        <dbReference type="EMBL" id="KAE8334735.1"/>
    </source>
</evidence>
<reference evidence="1" key="1">
    <citation type="submission" date="2019-04" db="EMBL/GenBank/DDBJ databases">
        <title>Friends and foes A comparative genomics study of 23 Aspergillus species from section Flavi.</title>
        <authorList>
            <consortium name="DOE Joint Genome Institute"/>
            <person name="Kjaerbolling I."/>
            <person name="Vesth T."/>
            <person name="Frisvad J.C."/>
            <person name="Nybo J.L."/>
            <person name="Theobald S."/>
            <person name="Kildgaard S."/>
            <person name="Isbrandt T."/>
            <person name="Kuo A."/>
            <person name="Sato A."/>
            <person name="Lyhne E.K."/>
            <person name="Kogle M.E."/>
            <person name="Wiebenga A."/>
            <person name="Kun R.S."/>
            <person name="Lubbers R.J."/>
            <person name="Makela M.R."/>
            <person name="Barry K."/>
            <person name="Chovatia M."/>
            <person name="Clum A."/>
            <person name="Daum C."/>
            <person name="Haridas S."/>
            <person name="He G."/>
            <person name="LaButti K."/>
            <person name="Lipzen A."/>
            <person name="Mondo S."/>
            <person name="Riley R."/>
            <person name="Salamov A."/>
            <person name="Simmons B.A."/>
            <person name="Magnuson J.K."/>
            <person name="Henrissat B."/>
            <person name="Mortensen U.H."/>
            <person name="Larsen T.O."/>
            <person name="Devries R.P."/>
            <person name="Grigoriev I.V."/>
            <person name="Machida M."/>
            <person name="Baker S.E."/>
            <person name="Andersen M.R."/>
        </authorList>
    </citation>
    <scope>NUCLEOTIDE SEQUENCE</scope>
    <source>
        <strain evidence="1">CBS 117612</strain>
    </source>
</reference>
<protein>
    <submittedName>
        <fullName evidence="1">Uncharacterized protein</fullName>
    </submittedName>
</protein>
<organism evidence="1">
    <name type="scientific">Aspergillus arachidicola</name>
    <dbReference type="NCBI Taxonomy" id="656916"/>
    <lineage>
        <taxon>Eukaryota</taxon>
        <taxon>Fungi</taxon>
        <taxon>Dikarya</taxon>
        <taxon>Ascomycota</taxon>
        <taxon>Pezizomycotina</taxon>
        <taxon>Eurotiomycetes</taxon>
        <taxon>Eurotiomycetidae</taxon>
        <taxon>Eurotiales</taxon>
        <taxon>Aspergillaceae</taxon>
        <taxon>Aspergillus</taxon>
        <taxon>Aspergillus subgen. Circumdati</taxon>
    </lineage>
</organism>
<dbReference type="EMBL" id="ML737249">
    <property type="protein sequence ID" value="KAE8334735.1"/>
    <property type="molecule type" value="Genomic_DNA"/>
</dbReference>
<dbReference type="Proteomes" id="UP000325558">
    <property type="component" value="Unassembled WGS sequence"/>
</dbReference>
<dbReference type="AlphaFoldDB" id="A0A5N6XNC1"/>
<proteinExistence type="predicted"/>
<name>A0A5N6XNC1_9EURO</name>